<keyword evidence="2" id="KW-1185">Reference proteome</keyword>
<dbReference type="EMBL" id="JAKKZF010000298">
    <property type="protein sequence ID" value="MCG0069146.1"/>
    <property type="molecule type" value="Genomic_DNA"/>
</dbReference>
<dbReference type="Proteomes" id="UP001299012">
    <property type="component" value="Unassembled WGS sequence"/>
</dbReference>
<protein>
    <submittedName>
        <fullName evidence="1">XRE family transcriptional regulator</fullName>
    </submittedName>
</protein>
<evidence type="ECO:0000313" key="1">
    <source>
        <dbReference type="EMBL" id="MCG0069146.1"/>
    </source>
</evidence>
<evidence type="ECO:0000313" key="2">
    <source>
        <dbReference type="Proteomes" id="UP001299012"/>
    </source>
</evidence>
<dbReference type="RefSeq" id="WP_086703833.1">
    <property type="nucleotide sequence ID" value="NZ_JAKKZF010000298.1"/>
</dbReference>
<name>A0ABS9JU98_9ACTN</name>
<organism evidence="1 2">
    <name type="scientific">Streptomyces tricolor</name>
    <dbReference type="NCBI Taxonomy" id="68277"/>
    <lineage>
        <taxon>Bacteria</taxon>
        <taxon>Bacillati</taxon>
        <taxon>Actinomycetota</taxon>
        <taxon>Actinomycetes</taxon>
        <taxon>Kitasatosporales</taxon>
        <taxon>Streptomycetaceae</taxon>
        <taxon>Streptomyces</taxon>
        <taxon>Streptomyces violaceoruber group</taxon>
    </lineage>
</organism>
<comment type="caution">
    <text evidence="1">The sequence shown here is derived from an EMBL/GenBank/DDBJ whole genome shotgun (WGS) entry which is preliminary data.</text>
</comment>
<accession>A0ABS9JU98</accession>
<gene>
    <name evidence="1" type="ORF">L0F81_38800</name>
</gene>
<reference evidence="1 2" key="1">
    <citation type="submission" date="2022-01" db="EMBL/GenBank/DDBJ databases">
        <title>Draft Genome Sequences of Seven Type Strains of the Genus Streptomyces.</title>
        <authorList>
            <person name="Aziz S."/>
            <person name="Coretto E."/>
            <person name="Chronakova A."/>
            <person name="Sproer C."/>
            <person name="Huber K."/>
            <person name="Nouioui I."/>
            <person name="Gross H."/>
        </authorList>
    </citation>
    <scope>NUCLEOTIDE SEQUENCE [LARGE SCALE GENOMIC DNA]</scope>
    <source>
        <strain evidence="1 2">DSM 41685</strain>
    </source>
</reference>
<dbReference type="InterPro" id="IPR058118">
    <property type="entry name" value="Tpg"/>
</dbReference>
<dbReference type="NCBIfam" id="NF047541">
    <property type="entry name" value="telomere_Tpg"/>
    <property type="match status" value="1"/>
</dbReference>
<sequence>MARQIRPQTADHDDALIGQALERAGREVFTTTPPRTLKGQINYLIKKLGTARAVAAEIGVTADSVNRYRRGARKHPPKAVQDRITDAVRSRWQPRVRERARRRAAERTGMTVEFRATFGYRAPVGTTDESRERLLTLHLPPAWAGRLLDAQAGRSAESPNEVLAEAAGELYFRERGTRAHHLDVELTGIDYIAARY</sequence>
<proteinExistence type="predicted"/>